<dbReference type="SUPFAM" id="SSF53850">
    <property type="entry name" value="Periplasmic binding protein-like II"/>
    <property type="match status" value="1"/>
</dbReference>
<dbReference type="KEGG" id="hsf:HLASA_0270"/>
<keyword evidence="5" id="KW-1185">Reference proteome</keyword>
<dbReference type="OrthoDB" id="7820at2157"/>
<proteinExistence type="inferred from homology"/>
<dbReference type="EMBL" id="CP008874">
    <property type="protein sequence ID" value="AKH96779.1"/>
    <property type="molecule type" value="Genomic_DNA"/>
</dbReference>
<dbReference type="Proteomes" id="UP000069906">
    <property type="component" value="Chromosome"/>
</dbReference>
<dbReference type="EMBL" id="CP011564">
    <property type="protein sequence ID" value="ALG81181.1"/>
    <property type="molecule type" value="Genomic_DNA"/>
</dbReference>
<dbReference type="AlphaFoldDB" id="A0A0F7PAW4"/>
<name>A0A0F7PAW4_9EURY</name>
<dbReference type="KEGG" id="hsu:HLASF_0270"/>
<dbReference type="GeneID" id="26009643"/>
<evidence type="ECO:0000313" key="3">
    <source>
        <dbReference type="EMBL" id="ALG81181.1"/>
    </source>
</evidence>
<dbReference type="GO" id="GO:0030973">
    <property type="term" value="F:molybdate ion binding"/>
    <property type="evidence" value="ECO:0007669"/>
    <property type="project" value="TreeGrafter"/>
</dbReference>
<gene>
    <name evidence="3" type="ORF">HLASA_0270</name>
    <name evidence="2" type="ORF">HLASF_0270</name>
</gene>
<dbReference type="PANTHER" id="PTHR30632:SF16">
    <property type="entry name" value="MOLYBDATE_TUNGSTATE-BINDING PROTEIN WTPA"/>
    <property type="match status" value="1"/>
</dbReference>
<accession>A0A0F7PAW4</accession>
<dbReference type="CDD" id="cd13540">
    <property type="entry name" value="PBP2_ModA_WtpA"/>
    <property type="match status" value="1"/>
</dbReference>
<evidence type="ECO:0000313" key="4">
    <source>
        <dbReference type="Proteomes" id="UP000060390"/>
    </source>
</evidence>
<dbReference type="PANTHER" id="PTHR30632">
    <property type="entry name" value="MOLYBDATE-BINDING PERIPLASMIC PROTEIN"/>
    <property type="match status" value="1"/>
</dbReference>
<dbReference type="InterPro" id="IPR006311">
    <property type="entry name" value="TAT_signal"/>
</dbReference>
<dbReference type="RefSeq" id="WP_050047617.1">
    <property type="nucleotide sequence ID" value="NZ_CP008874.1"/>
</dbReference>
<reference evidence="4" key="2">
    <citation type="submission" date="2015-05" db="EMBL/GenBank/DDBJ databases">
        <title>Complete genome sequence of Halanaeroarchaeum sulfurireducens type strain M27-SA2, a sulfate-reducer haloarchaeon from marine anoxic lake Medee.</title>
        <authorList>
            <person name="Messina E."/>
            <person name="Kublanov I.V."/>
            <person name="Toshchakov S."/>
            <person name="Arcadi E."/>
            <person name="La Spada G."/>
            <person name="La Cono V."/>
            <person name="Yakimov M.M."/>
        </authorList>
    </citation>
    <scope>NUCLEOTIDE SEQUENCE [LARGE SCALE GENOMIC DNA]</scope>
    <source>
        <strain evidence="4">M27-SA2</strain>
    </source>
</reference>
<evidence type="ECO:0000256" key="1">
    <source>
        <dbReference type="ARBA" id="ARBA00009438"/>
    </source>
</evidence>
<comment type="similarity">
    <text evidence="1">Belongs to the bacterial solute-binding protein 1 family. WtpA subfamily.</text>
</comment>
<dbReference type="GO" id="GO:0015689">
    <property type="term" value="P:molybdate ion transport"/>
    <property type="evidence" value="ECO:0007669"/>
    <property type="project" value="TreeGrafter"/>
</dbReference>
<sequence>MDGTDAMTRRQLLAASGALGVGALAGCSGSSGGTAATVLAAGSLNVVFNETVGPAFAEATEYRYRGEFHGSNAVMRMVLGGQKHPDAIVSADAALLREKLQAGPDPVTDWDVVFASNEVGITYAPETDLGGRLAAGEPWYQVLRESDAEIARSDPDLDPLGYRTVMLFELAEQYYDEPGLAAELTDNLLVDPSESHMLAAVETGDRVAAVTYKNMAVDHGLSFLSLPDELNFSNPNYADHYASASYTTDEGHTVAGTPVLYNATVPADAENAAAGRQFVRFLATEPDLLRENGLVATETFPRAHGAVPEGVIP</sequence>
<reference evidence="2 5" key="1">
    <citation type="journal article" date="2015" name="ISME J.">
        <title>Elemental sulfur and acetate can support life of a novel strictly anaerobic haloarchaeon.</title>
        <authorList>
            <person name="Sorokin D.Y."/>
            <person name="Kublanov I.V."/>
            <person name="Gavrilov S.N."/>
            <person name="Rojo D."/>
            <person name="Roman P."/>
            <person name="Golyshin P.N."/>
            <person name="Slepak V.Z."/>
            <person name="Smedile F."/>
            <person name="Ferrer M."/>
            <person name="Messina E."/>
            <person name="La Cono V."/>
            <person name="Yakimov M.M."/>
        </authorList>
    </citation>
    <scope>NUCLEOTIDE SEQUENCE [LARGE SCALE GENOMIC DNA]</scope>
    <source>
        <strain evidence="2 5">HSR2</strain>
    </source>
</reference>
<evidence type="ECO:0000313" key="2">
    <source>
        <dbReference type="EMBL" id="AKH96779.1"/>
    </source>
</evidence>
<dbReference type="InterPro" id="IPR050682">
    <property type="entry name" value="ModA/WtpA"/>
</dbReference>
<dbReference type="HOGENOM" id="CLU_055936_2_0_2"/>
<dbReference type="STRING" id="1604004.HLASA_0270"/>
<dbReference type="Pfam" id="PF13531">
    <property type="entry name" value="SBP_bac_11"/>
    <property type="match status" value="1"/>
</dbReference>
<protein>
    <submittedName>
        <fullName evidence="2">Sulfate/thiosulfate/molybdate ABC transporter substrate-binding protein</fullName>
    </submittedName>
</protein>
<evidence type="ECO:0000313" key="5">
    <source>
        <dbReference type="Proteomes" id="UP000069906"/>
    </source>
</evidence>
<dbReference type="Proteomes" id="UP000060390">
    <property type="component" value="Chromosome"/>
</dbReference>
<reference evidence="3 4" key="3">
    <citation type="journal article" date="2016" name="Stand. Genomic Sci.">
        <title>Complete genome sequence of 'Halanaeroarchaeum sulfurireducens' M27-SA2, a sulfur-reducing and acetate-oxidizing haloarchaeon from the deep-sea hypersaline anoxic lake Medee.</title>
        <authorList>
            <person name="Messina E."/>
            <person name="Sorokin D.Y."/>
            <person name="Kublanov I.V."/>
            <person name="Toshchakov S."/>
            <person name="Lopatina A."/>
            <person name="Arcadi E."/>
            <person name="Smedile F."/>
            <person name="La Spada G."/>
            <person name="La Cono V."/>
            <person name="Yakimov M.M."/>
        </authorList>
    </citation>
    <scope>NUCLEOTIDE SEQUENCE [LARGE SCALE GENOMIC DNA]</scope>
    <source>
        <strain evidence="3 4">M27-SA2</strain>
    </source>
</reference>
<organism evidence="2 5">
    <name type="scientific">Halanaeroarchaeum sulfurireducens</name>
    <dbReference type="NCBI Taxonomy" id="1604004"/>
    <lineage>
        <taxon>Archaea</taxon>
        <taxon>Methanobacteriati</taxon>
        <taxon>Methanobacteriota</taxon>
        <taxon>Stenosarchaea group</taxon>
        <taxon>Halobacteria</taxon>
        <taxon>Halobacteriales</taxon>
        <taxon>Halobacteriaceae</taxon>
        <taxon>Halanaeroarchaeum</taxon>
    </lineage>
</organism>
<dbReference type="Gene3D" id="3.40.190.10">
    <property type="entry name" value="Periplasmic binding protein-like II"/>
    <property type="match status" value="2"/>
</dbReference>
<dbReference type="PROSITE" id="PS51318">
    <property type="entry name" value="TAT"/>
    <property type="match status" value="1"/>
</dbReference>